<keyword evidence="2" id="KW-1185">Reference proteome</keyword>
<evidence type="ECO:0000313" key="1">
    <source>
        <dbReference type="EMBL" id="KAG5460460.1"/>
    </source>
</evidence>
<sequence>SQASADAPPANDEFHLVLCLDDLLQRLPVEELFTAASIERNELGINGPSILSVSRDFGVHLFLSRTKLGSGAKAGDLLARRKDFGAADWENGGDVNVDVQAFNCEFGRWRFQETRIRARKWSCGPHHRIECRRIQGRVKKVPQSGRGVGGRDEENQVGHCYYYLNPTLHPPAVLHRKFINESSDPSPRSPLSLFHFSPGPVALFRTVEAVECVKGGSTIYVGEGPLLEFVNPSYLCRSDLSGNLPTANLTERERPAAGVPCADLEFAGRPVHRHLHRTFGSAATAFS</sequence>
<gene>
    <name evidence="1" type="ORF">BJ554DRAFT_7490</name>
</gene>
<protein>
    <submittedName>
        <fullName evidence="1">Uncharacterized protein</fullName>
    </submittedName>
</protein>
<organism evidence="1 2">
    <name type="scientific">Olpidium bornovanus</name>
    <dbReference type="NCBI Taxonomy" id="278681"/>
    <lineage>
        <taxon>Eukaryota</taxon>
        <taxon>Fungi</taxon>
        <taxon>Fungi incertae sedis</taxon>
        <taxon>Olpidiomycota</taxon>
        <taxon>Olpidiomycotina</taxon>
        <taxon>Olpidiomycetes</taxon>
        <taxon>Olpidiales</taxon>
        <taxon>Olpidiaceae</taxon>
        <taxon>Olpidium</taxon>
    </lineage>
</organism>
<dbReference type="Proteomes" id="UP000673691">
    <property type="component" value="Unassembled WGS sequence"/>
</dbReference>
<proteinExistence type="predicted"/>
<reference evidence="1 2" key="1">
    <citation type="journal article" name="Sci. Rep.">
        <title>Genome-scale phylogenetic analyses confirm Olpidium as the closest living zoosporic fungus to the non-flagellated, terrestrial fungi.</title>
        <authorList>
            <person name="Chang Y."/>
            <person name="Rochon D."/>
            <person name="Sekimoto S."/>
            <person name="Wang Y."/>
            <person name="Chovatia M."/>
            <person name="Sandor L."/>
            <person name="Salamov A."/>
            <person name="Grigoriev I.V."/>
            <person name="Stajich J.E."/>
            <person name="Spatafora J.W."/>
        </authorList>
    </citation>
    <scope>NUCLEOTIDE SEQUENCE [LARGE SCALE GENOMIC DNA]</scope>
    <source>
        <strain evidence="1">S191</strain>
    </source>
</reference>
<feature type="non-terminal residue" evidence="1">
    <location>
        <position position="1"/>
    </location>
</feature>
<name>A0A8H8DJD8_9FUNG</name>
<dbReference type="AlphaFoldDB" id="A0A8H8DJD8"/>
<comment type="caution">
    <text evidence="1">The sequence shown here is derived from an EMBL/GenBank/DDBJ whole genome shotgun (WGS) entry which is preliminary data.</text>
</comment>
<accession>A0A8H8DJD8</accession>
<evidence type="ECO:0000313" key="2">
    <source>
        <dbReference type="Proteomes" id="UP000673691"/>
    </source>
</evidence>
<dbReference type="EMBL" id="JAEFCI010005191">
    <property type="protein sequence ID" value="KAG5460460.1"/>
    <property type="molecule type" value="Genomic_DNA"/>
</dbReference>